<dbReference type="Proteomes" id="UP000316968">
    <property type="component" value="Chromosome"/>
</dbReference>
<evidence type="ECO:0000313" key="1">
    <source>
        <dbReference type="EMBL" id="QDH19819.1"/>
    </source>
</evidence>
<proteinExistence type="predicted"/>
<keyword evidence="2" id="KW-1185">Reference proteome</keyword>
<protein>
    <submittedName>
        <fullName evidence="1">Uncharacterized protein</fullName>
    </submittedName>
</protein>
<dbReference type="EMBL" id="CP041217">
    <property type="protein sequence ID" value="QDH19819.1"/>
    <property type="molecule type" value="Genomic_DNA"/>
</dbReference>
<dbReference type="AlphaFoldDB" id="A0A4Y6UQA2"/>
<sequence>MYFEKKYVLKNVLEHLEARVKHKDGTSKGEIFNIFEEELRNRNKMGTVVEERGNTTHTTSGVPMPNADSNLINEVIWDLIIQRVLTPWAAGYVDNLTAFSINKQKLQAVNE</sequence>
<reference evidence="1 2" key="1">
    <citation type="submission" date="2019-06" db="EMBL/GenBank/DDBJ databases">
        <title>Saccharibacillus brassicae sp. nov., an endophytic bacterium isolated from Chinese cabbage seeds (Brassica pekinensis).</title>
        <authorList>
            <person name="Jiang L."/>
            <person name="Lee J."/>
            <person name="Kim S.W."/>
        </authorList>
    </citation>
    <scope>NUCLEOTIDE SEQUENCE [LARGE SCALE GENOMIC DNA]</scope>
    <source>
        <strain evidence="2">KCTC 43072 / ATSA2</strain>
    </source>
</reference>
<dbReference type="KEGG" id="saca:FFV09_02415"/>
<name>A0A4Y6UQA2_SACBS</name>
<dbReference type="RefSeq" id="WP_141446206.1">
    <property type="nucleotide sequence ID" value="NZ_CP041217.1"/>
</dbReference>
<organism evidence="1 2">
    <name type="scientific">Saccharibacillus brassicae</name>
    <dbReference type="NCBI Taxonomy" id="2583377"/>
    <lineage>
        <taxon>Bacteria</taxon>
        <taxon>Bacillati</taxon>
        <taxon>Bacillota</taxon>
        <taxon>Bacilli</taxon>
        <taxon>Bacillales</taxon>
        <taxon>Paenibacillaceae</taxon>
        <taxon>Saccharibacillus</taxon>
    </lineage>
</organism>
<gene>
    <name evidence="1" type="ORF">FFV09_02415</name>
</gene>
<evidence type="ECO:0000313" key="2">
    <source>
        <dbReference type="Proteomes" id="UP000316968"/>
    </source>
</evidence>
<accession>A0A4Y6UQA2</accession>